<sequence>MFGRAGGQRSSLDAASVAIISGGGSVGVCDGQLWGELVGGIGVSFVGSLPGVAALWLVELLLIGWAPATSVADGLDLVATEGITCPREFEAGVVYKAVDEVDLSPRSTEVYLRANVKGPHDPSLSIVFSIWFSGIQ</sequence>
<accession>A0ACC0BH18</accession>
<dbReference type="Proteomes" id="UP001060085">
    <property type="component" value="Linkage Group LG03"/>
</dbReference>
<evidence type="ECO:0000313" key="1">
    <source>
        <dbReference type="EMBL" id="KAI5671906.1"/>
    </source>
</evidence>
<name>A0ACC0BH18_CATRO</name>
<proteinExistence type="predicted"/>
<evidence type="ECO:0000313" key="2">
    <source>
        <dbReference type="Proteomes" id="UP001060085"/>
    </source>
</evidence>
<organism evidence="1 2">
    <name type="scientific">Catharanthus roseus</name>
    <name type="common">Madagascar periwinkle</name>
    <name type="synonym">Vinca rosea</name>
    <dbReference type="NCBI Taxonomy" id="4058"/>
    <lineage>
        <taxon>Eukaryota</taxon>
        <taxon>Viridiplantae</taxon>
        <taxon>Streptophyta</taxon>
        <taxon>Embryophyta</taxon>
        <taxon>Tracheophyta</taxon>
        <taxon>Spermatophyta</taxon>
        <taxon>Magnoliopsida</taxon>
        <taxon>eudicotyledons</taxon>
        <taxon>Gunneridae</taxon>
        <taxon>Pentapetalae</taxon>
        <taxon>asterids</taxon>
        <taxon>lamiids</taxon>
        <taxon>Gentianales</taxon>
        <taxon>Apocynaceae</taxon>
        <taxon>Rauvolfioideae</taxon>
        <taxon>Vinceae</taxon>
        <taxon>Catharanthinae</taxon>
        <taxon>Catharanthus</taxon>
    </lineage>
</organism>
<reference evidence="2" key="1">
    <citation type="journal article" date="2023" name="Nat. Plants">
        <title>Single-cell RNA sequencing provides a high-resolution roadmap for understanding the multicellular compartmentation of specialized metabolism.</title>
        <authorList>
            <person name="Sun S."/>
            <person name="Shen X."/>
            <person name="Li Y."/>
            <person name="Li Y."/>
            <person name="Wang S."/>
            <person name="Li R."/>
            <person name="Zhang H."/>
            <person name="Shen G."/>
            <person name="Guo B."/>
            <person name="Wei J."/>
            <person name="Xu J."/>
            <person name="St-Pierre B."/>
            <person name="Chen S."/>
            <person name="Sun C."/>
        </authorList>
    </citation>
    <scope>NUCLEOTIDE SEQUENCE [LARGE SCALE GENOMIC DNA]</scope>
</reference>
<dbReference type="EMBL" id="CM044703">
    <property type="protein sequence ID" value="KAI5671906.1"/>
    <property type="molecule type" value="Genomic_DNA"/>
</dbReference>
<comment type="caution">
    <text evidence="1">The sequence shown here is derived from an EMBL/GenBank/DDBJ whole genome shotgun (WGS) entry which is preliminary data.</text>
</comment>
<protein>
    <submittedName>
        <fullName evidence="1">Uncharacterized protein</fullName>
    </submittedName>
</protein>
<keyword evidence="2" id="KW-1185">Reference proteome</keyword>
<gene>
    <name evidence="1" type="ORF">M9H77_12270</name>
</gene>